<dbReference type="AlphaFoldDB" id="A7RVD1"/>
<dbReference type="HOGENOM" id="CLU_2029439_0_0_1"/>
<sequence length="122" mass="14054">MDSSEDEIVRPLKRFSKDEEEVALSQAAPASTRYKKKWCVNMFKNWRSNRVNKITAKESTIFNIRLSDLESVDSAWESISAPPLNFWIAKFIQEVADKQGNRYLAPTLYQILAGLMMHPMAL</sequence>
<evidence type="ECO:0000313" key="1">
    <source>
        <dbReference type="EMBL" id="EDO44552.1"/>
    </source>
</evidence>
<name>A7RVD1_NEMVE</name>
<proteinExistence type="predicted"/>
<gene>
    <name evidence="1" type="ORF">NEMVEDRAFT_v1g240947</name>
</gene>
<keyword evidence="2" id="KW-1185">Reference proteome</keyword>
<dbReference type="InParanoid" id="A7RVD1"/>
<dbReference type="PhylomeDB" id="A7RVD1"/>
<protein>
    <submittedName>
        <fullName evidence="1">Uncharacterized protein</fullName>
    </submittedName>
</protein>
<dbReference type="EMBL" id="DS469543">
    <property type="protein sequence ID" value="EDO44552.1"/>
    <property type="molecule type" value="Genomic_DNA"/>
</dbReference>
<dbReference type="Proteomes" id="UP000001593">
    <property type="component" value="Unassembled WGS sequence"/>
</dbReference>
<reference evidence="1 2" key="1">
    <citation type="journal article" date="2007" name="Science">
        <title>Sea anemone genome reveals ancestral eumetazoan gene repertoire and genomic organization.</title>
        <authorList>
            <person name="Putnam N.H."/>
            <person name="Srivastava M."/>
            <person name="Hellsten U."/>
            <person name="Dirks B."/>
            <person name="Chapman J."/>
            <person name="Salamov A."/>
            <person name="Terry A."/>
            <person name="Shapiro H."/>
            <person name="Lindquist E."/>
            <person name="Kapitonov V.V."/>
            <person name="Jurka J."/>
            <person name="Genikhovich G."/>
            <person name="Grigoriev I.V."/>
            <person name="Lucas S.M."/>
            <person name="Steele R.E."/>
            <person name="Finnerty J.R."/>
            <person name="Technau U."/>
            <person name="Martindale M.Q."/>
            <person name="Rokhsar D.S."/>
        </authorList>
    </citation>
    <scope>NUCLEOTIDE SEQUENCE [LARGE SCALE GENOMIC DNA]</scope>
    <source>
        <strain evidence="2">CH2 X CH6</strain>
    </source>
</reference>
<accession>A7RVD1</accession>
<evidence type="ECO:0000313" key="2">
    <source>
        <dbReference type="Proteomes" id="UP000001593"/>
    </source>
</evidence>
<organism evidence="1 2">
    <name type="scientific">Nematostella vectensis</name>
    <name type="common">Starlet sea anemone</name>
    <dbReference type="NCBI Taxonomy" id="45351"/>
    <lineage>
        <taxon>Eukaryota</taxon>
        <taxon>Metazoa</taxon>
        <taxon>Cnidaria</taxon>
        <taxon>Anthozoa</taxon>
        <taxon>Hexacorallia</taxon>
        <taxon>Actiniaria</taxon>
        <taxon>Edwardsiidae</taxon>
        <taxon>Nematostella</taxon>
    </lineage>
</organism>